<keyword evidence="20" id="KW-1185">Reference proteome</keyword>
<keyword evidence="6 15" id="KW-0547">Nucleotide-binding</keyword>
<dbReference type="PANTHER" id="PTHR22683:SF41">
    <property type="entry name" value="DNA TRANSLOCASE FTSK"/>
    <property type="match status" value="1"/>
</dbReference>
<dbReference type="PROSITE" id="PS50901">
    <property type="entry name" value="FTSK"/>
    <property type="match status" value="1"/>
</dbReference>
<keyword evidence="7" id="KW-0159">Chromosome partition</keyword>
<dbReference type="SMART" id="SM00843">
    <property type="entry name" value="Ftsk_gamma"/>
    <property type="match status" value="1"/>
</dbReference>
<evidence type="ECO:0000256" key="8">
    <source>
        <dbReference type="ARBA" id="ARBA00022840"/>
    </source>
</evidence>
<feature type="compositionally biased region" description="Basic and acidic residues" evidence="16">
    <location>
        <begin position="211"/>
        <end position="220"/>
    </location>
</feature>
<feature type="transmembrane region" description="Helical" evidence="17">
    <location>
        <begin position="134"/>
        <end position="150"/>
    </location>
</feature>
<evidence type="ECO:0000256" key="16">
    <source>
        <dbReference type="SAM" id="MobiDB-lite"/>
    </source>
</evidence>
<dbReference type="SUPFAM" id="SSF46785">
    <property type="entry name" value="Winged helix' DNA-binding domain"/>
    <property type="match status" value="1"/>
</dbReference>
<dbReference type="InterPro" id="IPR036388">
    <property type="entry name" value="WH-like_DNA-bd_sf"/>
</dbReference>
<protein>
    <submittedName>
        <fullName evidence="19">S-DNA-T family DNA segregation ATPase FtsK/SpoIIIE</fullName>
    </submittedName>
</protein>
<dbReference type="Pfam" id="PF09397">
    <property type="entry name" value="FtsK_gamma"/>
    <property type="match status" value="1"/>
</dbReference>
<evidence type="ECO:0000256" key="4">
    <source>
        <dbReference type="ARBA" id="ARBA00022618"/>
    </source>
</evidence>
<dbReference type="InterPro" id="IPR025199">
    <property type="entry name" value="FtsK_4TM"/>
</dbReference>
<keyword evidence="5 17" id="KW-0812">Transmembrane</keyword>
<accession>A0ABS4KEA4</accession>
<dbReference type="EMBL" id="JAGGLJ010000008">
    <property type="protein sequence ID" value="MBP2025501.1"/>
    <property type="molecule type" value="Genomic_DNA"/>
</dbReference>
<comment type="caution">
    <text evidence="19">The sequence shown here is derived from an EMBL/GenBank/DDBJ whole genome shotgun (WGS) entry which is preliminary data.</text>
</comment>
<evidence type="ECO:0000256" key="9">
    <source>
        <dbReference type="ARBA" id="ARBA00022989"/>
    </source>
</evidence>
<evidence type="ECO:0000256" key="7">
    <source>
        <dbReference type="ARBA" id="ARBA00022829"/>
    </source>
</evidence>
<dbReference type="InterPro" id="IPR003593">
    <property type="entry name" value="AAA+_ATPase"/>
</dbReference>
<keyword evidence="12" id="KW-0131">Cell cycle</keyword>
<evidence type="ECO:0000256" key="11">
    <source>
        <dbReference type="ARBA" id="ARBA00023136"/>
    </source>
</evidence>
<keyword evidence="11 17" id="KW-0472">Membrane</keyword>
<feature type="transmembrane region" description="Helical" evidence="17">
    <location>
        <begin position="26"/>
        <end position="47"/>
    </location>
</feature>
<dbReference type="Gene3D" id="3.40.50.300">
    <property type="entry name" value="P-loop containing nucleotide triphosphate hydrolases"/>
    <property type="match status" value="1"/>
</dbReference>
<comment type="function">
    <text evidence="13">Essential cell division protein that coordinates cell division and chromosome segregation. The N-terminus is involved in assembly of the cell-division machinery. The C-terminus functions as a DNA motor that moves dsDNA in an ATP-dependent manner towards the dif recombination site, which is located within the replication terminus region. Required for activation of the Xer recombinase, allowing activation of chromosome unlinking by recombination.</text>
</comment>
<comment type="similarity">
    <text evidence="2">Belongs to the FtsK/SpoIIIE/SftA family.</text>
</comment>
<sequence length="760" mass="84980">MDKRKTKKKSVKKKTKSTKELNSKKINVEILGLFLIVFGIISFISLYSNKMGIVGTLLYKFFSLTLGSGNFIMPILLVFWGIVLNSKNLINSYKRYIIGTSLILLCILIILDGSKPYDLTLIDRIQLSLEYADIARSGGIIGAIFGFFMYKLFGSIGTYTILTIVILVNIYFILKLNLSNIKDLFKNIKIKFEEYKKRAIENKKQKEIENNKETVKEKSAKKTKKKSTKEKNKEISKKNVVITEYSSNKNKEDTPKNNDVIDENSEDDDVVLEIDEMQKSDYTFPPIELLDITELKNNTSRDEIIKNGEIIEETMENFGIDSKIVAINKGPVITCYELEPAPGVKLSKIVALNDNIAMSLASSDIRIEAPIPGKSAVGIEVPNKIKDPVSVREIIESDVYNNLNTDLPLALGKDVSGEIIISSIDKMPHLLIAGATGSGKSVCINSILTSILYKSSPEEVKLMLIDPKVVELNVYNGIPHLLIPVVTDTKKAALALSWAVGEMEKRYKLFAESSVRDLKSYNKKLEKNGNKDDKLPKIVIVVDELADLMMVAASEVEDYIARLAQMARAAGIYLIIATQRPSVDVITGTIKANIPSRIAFAVSSAVDSRTILDMGGAEKLLGKGDMLFYPSFYSKPQRVQGAFISDEEVESVVDFIKANSSDIKEDKLEKIIIKEIEKKKNESQSEKDPLFFDALSYIVNEEQASISFLQRKLRIGYSRAARIVDQMEEVGILGPHEGSKPRSLLMSKEEIEKILEEINE</sequence>
<dbReference type="Pfam" id="PF01580">
    <property type="entry name" value="FtsK_SpoIIIE"/>
    <property type="match status" value="1"/>
</dbReference>
<dbReference type="InterPro" id="IPR050206">
    <property type="entry name" value="FtsK/SpoIIIE/SftA"/>
</dbReference>
<feature type="region of interest" description="Disordered" evidence="16">
    <location>
        <begin position="211"/>
        <end position="234"/>
    </location>
</feature>
<organism evidence="19 20">
    <name type="scientific">Peptoniphilus stercorisuis</name>
    <dbReference type="NCBI Taxonomy" id="1436965"/>
    <lineage>
        <taxon>Bacteria</taxon>
        <taxon>Bacillati</taxon>
        <taxon>Bacillota</taxon>
        <taxon>Tissierellia</taxon>
        <taxon>Tissierellales</taxon>
        <taxon>Peptoniphilaceae</taxon>
        <taxon>Peptoniphilus</taxon>
    </lineage>
</organism>
<dbReference type="InterPro" id="IPR027417">
    <property type="entry name" value="P-loop_NTPase"/>
</dbReference>
<dbReference type="RefSeq" id="WP_245311188.1">
    <property type="nucleotide sequence ID" value="NZ_JAGGLJ010000008.1"/>
</dbReference>
<dbReference type="Pfam" id="PF13491">
    <property type="entry name" value="FtsK_4TM"/>
    <property type="match status" value="1"/>
</dbReference>
<dbReference type="SUPFAM" id="SSF52540">
    <property type="entry name" value="P-loop containing nucleoside triphosphate hydrolases"/>
    <property type="match status" value="1"/>
</dbReference>
<feature type="domain" description="FtsK" evidence="18">
    <location>
        <begin position="416"/>
        <end position="609"/>
    </location>
</feature>
<evidence type="ECO:0000256" key="10">
    <source>
        <dbReference type="ARBA" id="ARBA00023125"/>
    </source>
</evidence>
<dbReference type="Proteomes" id="UP001519306">
    <property type="component" value="Unassembled WGS sequence"/>
</dbReference>
<evidence type="ECO:0000256" key="12">
    <source>
        <dbReference type="ARBA" id="ARBA00023306"/>
    </source>
</evidence>
<comment type="subcellular location">
    <subcellularLocation>
        <location evidence="1">Cell membrane</location>
        <topology evidence="1">Multi-pass membrane protein</topology>
    </subcellularLocation>
</comment>
<dbReference type="Pfam" id="PF17854">
    <property type="entry name" value="FtsK_alpha"/>
    <property type="match status" value="1"/>
</dbReference>
<proteinExistence type="inferred from homology"/>
<dbReference type="Gene3D" id="1.10.10.10">
    <property type="entry name" value="Winged helix-like DNA-binding domain superfamily/Winged helix DNA-binding domain"/>
    <property type="match status" value="1"/>
</dbReference>
<keyword evidence="8 15" id="KW-0067">ATP-binding</keyword>
<dbReference type="SMART" id="SM00382">
    <property type="entry name" value="AAA"/>
    <property type="match status" value="1"/>
</dbReference>
<evidence type="ECO:0000313" key="20">
    <source>
        <dbReference type="Proteomes" id="UP001519306"/>
    </source>
</evidence>
<keyword evidence="10" id="KW-0238">DNA-binding</keyword>
<feature type="transmembrane region" description="Helical" evidence="17">
    <location>
        <begin position="59"/>
        <end position="84"/>
    </location>
</feature>
<evidence type="ECO:0000256" key="5">
    <source>
        <dbReference type="ARBA" id="ARBA00022692"/>
    </source>
</evidence>
<keyword evidence="4" id="KW-0132">Cell division</keyword>
<dbReference type="CDD" id="cd01127">
    <property type="entry name" value="TrwB_TraG_TraD_VirD4"/>
    <property type="match status" value="1"/>
</dbReference>
<evidence type="ECO:0000256" key="13">
    <source>
        <dbReference type="ARBA" id="ARBA00024986"/>
    </source>
</evidence>
<feature type="binding site" evidence="15">
    <location>
        <begin position="434"/>
        <end position="441"/>
    </location>
    <ligand>
        <name>ATP</name>
        <dbReference type="ChEBI" id="CHEBI:30616"/>
    </ligand>
</feature>
<dbReference type="InterPro" id="IPR036390">
    <property type="entry name" value="WH_DNA-bd_sf"/>
</dbReference>
<dbReference type="InterPro" id="IPR002543">
    <property type="entry name" value="FtsK_dom"/>
</dbReference>
<dbReference type="InterPro" id="IPR041027">
    <property type="entry name" value="FtsK_alpha"/>
</dbReference>
<feature type="transmembrane region" description="Helical" evidence="17">
    <location>
        <begin position="157"/>
        <end position="174"/>
    </location>
</feature>
<name>A0ABS4KEA4_9FIRM</name>
<evidence type="ECO:0000256" key="1">
    <source>
        <dbReference type="ARBA" id="ARBA00004651"/>
    </source>
</evidence>
<comment type="subunit">
    <text evidence="14">Homohexamer. Forms a ring that surrounds DNA.</text>
</comment>
<evidence type="ECO:0000313" key="19">
    <source>
        <dbReference type="EMBL" id="MBP2025501.1"/>
    </source>
</evidence>
<dbReference type="InterPro" id="IPR018541">
    <property type="entry name" value="Ftsk_gamma"/>
</dbReference>
<evidence type="ECO:0000259" key="18">
    <source>
        <dbReference type="PROSITE" id="PS50901"/>
    </source>
</evidence>
<dbReference type="Gene3D" id="3.30.980.40">
    <property type="match status" value="1"/>
</dbReference>
<keyword evidence="3" id="KW-1003">Cell membrane</keyword>
<keyword evidence="9 17" id="KW-1133">Transmembrane helix</keyword>
<evidence type="ECO:0000256" key="6">
    <source>
        <dbReference type="ARBA" id="ARBA00022741"/>
    </source>
</evidence>
<gene>
    <name evidence="19" type="ORF">J2Z71_001034</name>
</gene>
<evidence type="ECO:0000256" key="15">
    <source>
        <dbReference type="PROSITE-ProRule" id="PRU00289"/>
    </source>
</evidence>
<evidence type="ECO:0000256" key="17">
    <source>
        <dbReference type="SAM" id="Phobius"/>
    </source>
</evidence>
<reference evidence="19 20" key="1">
    <citation type="submission" date="2021-03" db="EMBL/GenBank/DDBJ databases">
        <title>Genomic Encyclopedia of Type Strains, Phase IV (KMG-IV): sequencing the most valuable type-strain genomes for metagenomic binning, comparative biology and taxonomic classification.</title>
        <authorList>
            <person name="Goeker M."/>
        </authorList>
    </citation>
    <scope>NUCLEOTIDE SEQUENCE [LARGE SCALE GENOMIC DNA]</scope>
    <source>
        <strain evidence="19 20">DSM 27563</strain>
    </source>
</reference>
<evidence type="ECO:0000256" key="2">
    <source>
        <dbReference type="ARBA" id="ARBA00006474"/>
    </source>
</evidence>
<feature type="transmembrane region" description="Helical" evidence="17">
    <location>
        <begin position="96"/>
        <end position="114"/>
    </location>
</feature>
<evidence type="ECO:0000256" key="14">
    <source>
        <dbReference type="ARBA" id="ARBA00025923"/>
    </source>
</evidence>
<dbReference type="PANTHER" id="PTHR22683">
    <property type="entry name" value="SPORULATION PROTEIN RELATED"/>
    <property type="match status" value="1"/>
</dbReference>
<evidence type="ECO:0000256" key="3">
    <source>
        <dbReference type="ARBA" id="ARBA00022475"/>
    </source>
</evidence>